<dbReference type="KEGG" id="tah:SU86_002580"/>
<keyword evidence="1" id="KW-0812">Transmembrane</keyword>
<dbReference type="Proteomes" id="UP000266745">
    <property type="component" value="Chromosome"/>
</dbReference>
<dbReference type="EMBL" id="CP011097">
    <property type="protein sequence ID" value="AJZ75451.2"/>
    <property type="molecule type" value="Genomic_DNA"/>
</dbReference>
<evidence type="ECO:0000313" key="3">
    <source>
        <dbReference type="Proteomes" id="UP000266745"/>
    </source>
</evidence>
<feature type="transmembrane region" description="Helical" evidence="1">
    <location>
        <begin position="118"/>
        <end position="138"/>
    </location>
</feature>
<keyword evidence="3" id="KW-1185">Reference proteome</keyword>
<accession>A0A3G1B3F6</accession>
<feature type="transmembrane region" description="Helical" evidence="1">
    <location>
        <begin position="45"/>
        <end position="67"/>
    </location>
</feature>
<name>A0A3G1B3F6_9ARCH</name>
<proteinExistence type="predicted"/>
<sequence length="303" mass="34550">MQKLYHVTICNKSLNTHKNPKWALSQNGDRSLAEKLDAAIENLSTWYRVTLIMVIIGLLSLSVVISLSQYHFQEEINKHGEIKEIKDEKTGQIGLAFVPDTDEIFSTDSVLKLYTTQVWLMASNGVVIGLLSFLFLWITSRGQSYKKELKSIEGQLIRQSYLVNFETSLPEGETRTDKILNHSSLVFPELQAILRKVKPEGKKLPYKQNQSIGSETMDVVVSTKKGYFTVKFFDNVNAQTLEQFANNLSKSGKPLFRVLCLSKNFDDELQSAKLATIMQNLNLDFDMDLIFEDDQGYSMLWIN</sequence>
<reference evidence="2 3" key="1">
    <citation type="journal article" date="2016" name="Sci. Rep.">
        <title>A novel ammonia-oxidizing archaeon from wastewater treatment plant: Its enrichment, physiological and genomic characteristics.</title>
        <authorList>
            <person name="Li Y."/>
            <person name="Ding K."/>
            <person name="Wen X."/>
            <person name="Zhang B."/>
            <person name="Shen B."/>
            <person name="Yang Y."/>
        </authorList>
    </citation>
    <scope>NUCLEOTIDE SEQUENCE [LARGE SCALE GENOMIC DNA]</scope>
    <source>
        <strain evidence="2 3">SAT1</strain>
    </source>
</reference>
<protein>
    <submittedName>
        <fullName evidence="2">Uncharacterized protein</fullName>
    </submittedName>
</protein>
<dbReference type="AlphaFoldDB" id="A0A3G1B3F6"/>
<gene>
    <name evidence="2" type="ORF">SU86_002580</name>
</gene>
<dbReference type="STRING" id="1603555.SU86_002580"/>
<organism evidence="2 3">
    <name type="scientific">Candidatus Nitrosotenuis cloacae</name>
    <dbReference type="NCBI Taxonomy" id="1603555"/>
    <lineage>
        <taxon>Archaea</taxon>
        <taxon>Nitrososphaerota</taxon>
        <taxon>Candidatus Nitrosotenuis</taxon>
    </lineage>
</organism>
<evidence type="ECO:0000256" key="1">
    <source>
        <dbReference type="SAM" id="Phobius"/>
    </source>
</evidence>
<evidence type="ECO:0000313" key="2">
    <source>
        <dbReference type="EMBL" id="AJZ75451.2"/>
    </source>
</evidence>
<keyword evidence="1" id="KW-0472">Membrane</keyword>
<keyword evidence="1" id="KW-1133">Transmembrane helix</keyword>